<dbReference type="OrthoDB" id="7247356at2"/>
<feature type="repeat" description="TPR" evidence="3">
    <location>
        <begin position="769"/>
        <end position="802"/>
    </location>
</feature>
<evidence type="ECO:0000313" key="5">
    <source>
        <dbReference type="EMBL" id="SNB58509.1"/>
    </source>
</evidence>
<dbReference type="AlphaFoldDB" id="A0A212QGG4"/>
<dbReference type="SMART" id="SM00028">
    <property type="entry name" value="TPR"/>
    <property type="match status" value="10"/>
</dbReference>
<proteinExistence type="predicted"/>
<sequence>MRPLPAGPAAAPEIVYENADVRVVVFDVGGDDLVLSFSNMLFKANGNDFWGRQFYQKNGYSAVGFVAKGPNWFPAASMAPAIAAVRRIIGKFKTRIAYGNSMGGYAALKFSHQLGADVAIAFSPQYSIDPAVVGAFEKRFTTCFDPSRHAEMAIRPEDCTARAYIFFDPFEEPDKRHVELISAARPEVRRLGVPMTGHHSITVFAGSASGNLLLDCCKQDDCERLRGFIAQARRRNPTRASYIAERLVFRHPAWVGGVLAKAETAAPAHDLARCYIHIAQIHRDAKRLPEMNACADKAAQVVQTLSLEDRAFHRLNGVLHAAAGLLAHGRDFEAAARASRASVIGAPGNTGCLRRLMRLELVLGHMREAIEIVSHLLHLDPALLETLQKDLQNRHGQTILDLLPTIAEAVRAGKASTPGPWLAGLLNQGGAGDPRAADVLKKARALFQDGEDEAAERLLAEAAKTFPDDADIRRALLAHYKNHNRFADIVEALAPYPRESLQPDALRLLARALIRTGRDDKAVEALTVRPTETAGDAALLASALFNLKRYDEAAAAAATALARDPDNADVVRLWARALRALKRYDEALPLFERARDLRPALARSHFELGLALLDLGLCEAACDALERARALDASNPPLLIELARARIRLGERGAAMDLLLQALRRDPGDIRAGVELARCAGALRRFEEIAPAMQALLERHPDNPDVLYEVGRVCADPGRARDLFQKALAIKPDFHQCHHRLARLAHDQGGLDEALRHYSAAIDQALHLAGYRLDRATAHLDRGDADAARRDLARALEIEPNNAKAGQLAQRAREMKPQTAAETTRLAES</sequence>
<organism evidence="5 6">
    <name type="scientific">Rhodoblastus acidophilus</name>
    <name type="common">Rhodopseudomonas acidophila</name>
    <dbReference type="NCBI Taxonomy" id="1074"/>
    <lineage>
        <taxon>Bacteria</taxon>
        <taxon>Pseudomonadati</taxon>
        <taxon>Pseudomonadota</taxon>
        <taxon>Alphaproteobacteria</taxon>
        <taxon>Hyphomicrobiales</taxon>
        <taxon>Rhodoblastaceae</taxon>
        <taxon>Rhodoblastus</taxon>
    </lineage>
</organism>
<feature type="region of interest" description="Disordered" evidence="4">
    <location>
        <begin position="801"/>
        <end position="829"/>
    </location>
</feature>
<evidence type="ECO:0000256" key="1">
    <source>
        <dbReference type="ARBA" id="ARBA00022737"/>
    </source>
</evidence>
<evidence type="ECO:0000256" key="3">
    <source>
        <dbReference type="PROSITE-ProRule" id="PRU00339"/>
    </source>
</evidence>
<dbReference type="PROSITE" id="PS50005">
    <property type="entry name" value="TPR"/>
    <property type="match status" value="2"/>
</dbReference>
<dbReference type="SUPFAM" id="SSF48452">
    <property type="entry name" value="TPR-like"/>
    <property type="match status" value="2"/>
</dbReference>
<keyword evidence="2 3" id="KW-0802">TPR repeat</keyword>
<keyword evidence="6" id="KW-1185">Reference proteome</keyword>
<dbReference type="InterPro" id="IPR051012">
    <property type="entry name" value="CellSynth/LPSAsmb/PSIAsmb"/>
</dbReference>
<dbReference type="Proteomes" id="UP000198418">
    <property type="component" value="Unassembled WGS sequence"/>
</dbReference>
<protein>
    <submittedName>
        <fullName evidence="5">Tetratricopeptide repeat-containing protein</fullName>
    </submittedName>
</protein>
<dbReference type="InterPro" id="IPR019734">
    <property type="entry name" value="TPR_rpt"/>
</dbReference>
<dbReference type="RefSeq" id="WP_088519032.1">
    <property type="nucleotide sequence ID" value="NZ_FYDG01000001.1"/>
</dbReference>
<accession>A0A212QGG4</accession>
<dbReference type="PANTHER" id="PTHR45586">
    <property type="entry name" value="TPR REPEAT-CONTAINING PROTEIN PA4667"/>
    <property type="match status" value="1"/>
</dbReference>
<dbReference type="InterPro" id="IPR029058">
    <property type="entry name" value="AB_hydrolase_fold"/>
</dbReference>
<dbReference type="InterPro" id="IPR011990">
    <property type="entry name" value="TPR-like_helical_dom_sf"/>
</dbReference>
<evidence type="ECO:0000313" key="6">
    <source>
        <dbReference type="Proteomes" id="UP000198418"/>
    </source>
</evidence>
<dbReference type="SUPFAM" id="SSF53474">
    <property type="entry name" value="alpha/beta-Hydrolases"/>
    <property type="match status" value="1"/>
</dbReference>
<dbReference type="EMBL" id="FYDG01000001">
    <property type="protein sequence ID" value="SNB58509.1"/>
    <property type="molecule type" value="Genomic_DNA"/>
</dbReference>
<evidence type="ECO:0000256" key="4">
    <source>
        <dbReference type="SAM" id="MobiDB-lite"/>
    </source>
</evidence>
<name>A0A212QGG4_RHOAC</name>
<dbReference type="Pfam" id="PF13432">
    <property type="entry name" value="TPR_16"/>
    <property type="match status" value="3"/>
</dbReference>
<dbReference type="PANTHER" id="PTHR45586:SF1">
    <property type="entry name" value="LIPOPOLYSACCHARIDE ASSEMBLY PROTEIN B"/>
    <property type="match status" value="1"/>
</dbReference>
<dbReference type="Gene3D" id="1.25.40.10">
    <property type="entry name" value="Tetratricopeptide repeat domain"/>
    <property type="match status" value="4"/>
</dbReference>
<reference evidence="6" key="1">
    <citation type="submission" date="2017-06" db="EMBL/GenBank/DDBJ databases">
        <authorList>
            <person name="Varghese N."/>
            <person name="Submissions S."/>
        </authorList>
    </citation>
    <scope>NUCLEOTIDE SEQUENCE [LARGE SCALE GENOMIC DNA]</scope>
    <source>
        <strain evidence="6">DSM 137</strain>
    </source>
</reference>
<evidence type="ECO:0000256" key="2">
    <source>
        <dbReference type="ARBA" id="ARBA00022803"/>
    </source>
</evidence>
<gene>
    <name evidence="5" type="ORF">SAMN06265338_101576</name>
</gene>
<feature type="repeat" description="TPR" evidence="3">
    <location>
        <begin position="568"/>
        <end position="601"/>
    </location>
</feature>
<keyword evidence="1" id="KW-0677">Repeat</keyword>